<gene>
    <name evidence="8" type="ORF">GCM10025867_12550</name>
</gene>
<evidence type="ECO:0000256" key="5">
    <source>
        <dbReference type="ARBA" id="ARBA00022927"/>
    </source>
</evidence>
<accession>A0ABM8GKT0</accession>
<keyword evidence="9" id="KW-1185">Reference proteome</keyword>
<protein>
    <recommendedName>
        <fullName evidence="7">Flagellar assembly protein FliH/Type III secretion system HrpE domain-containing protein</fullName>
    </recommendedName>
</protein>
<dbReference type="EMBL" id="AP027732">
    <property type="protein sequence ID" value="BDZ49014.1"/>
    <property type="molecule type" value="Genomic_DNA"/>
</dbReference>
<sequence length="202" mass="20553">MSDAAFSRVAFPVLRDPATAHREDEASARGHAAGYAAGLRASAAETAALRASLEADHAAALAHHAARTDRAITVLTTAAAAIDARQLALRTEAQETLVETGLSLAEAILSYEVRTNASSTVVAALTRALTVVDPAEVVAVRLNPDDLEVLPAGTADDIGVLLVADAALARGDAQADLTAGFIDAALGTALERARQELLGGAA</sequence>
<dbReference type="PANTHER" id="PTHR34982:SF1">
    <property type="entry name" value="FLAGELLAR ASSEMBLY PROTEIN FLIH"/>
    <property type="match status" value="1"/>
</dbReference>
<keyword evidence="6" id="KW-1006">Bacterial flagellum protein export</keyword>
<dbReference type="Proteomes" id="UP001321486">
    <property type="component" value="Chromosome"/>
</dbReference>
<feature type="domain" description="Flagellar assembly protein FliH/Type III secretion system HrpE" evidence="7">
    <location>
        <begin position="72"/>
        <end position="191"/>
    </location>
</feature>
<proteinExistence type="inferred from homology"/>
<evidence type="ECO:0000313" key="8">
    <source>
        <dbReference type="EMBL" id="BDZ49014.1"/>
    </source>
</evidence>
<name>A0ABM8GKT0_9MICO</name>
<dbReference type="Pfam" id="PF02108">
    <property type="entry name" value="FliH"/>
    <property type="match status" value="1"/>
</dbReference>
<comment type="function">
    <text evidence="1">Needed for flagellar regrowth and assembly.</text>
</comment>
<evidence type="ECO:0000256" key="3">
    <source>
        <dbReference type="ARBA" id="ARBA00022448"/>
    </source>
</evidence>
<keyword evidence="5" id="KW-0653">Protein transport</keyword>
<comment type="similarity">
    <text evidence="2">Belongs to the FliH family.</text>
</comment>
<dbReference type="RefSeq" id="WP_286345894.1">
    <property type="nucleotide sequence ID" value="NZ_AP027732.1"/>
</dbReference>
<reference evidence="9" key="1">
    <citation type="journal article" date="2019" name="Int. J. Syst. Evol. Microbiol.">
        <title>The Global Catalogue of Microorganisms (GCM) 10K type strain sequencing project: providing services to taxonomists for standard genome sequencing and annotation.</title>
        <authorList>
            <consortium name="The Broad Institute Genomics Platform"/>
            <consortium name="The Broad Institute Genome Sequencing Center for Infectious Disease"/>
            <person name="Wu L."/>
            <person name="Ma J."/>
        </authorList>
    </citation>
    <scope>NUCLEOTIDE SEQUENCE [LARGE SCALE GENOMIC DNA]</scope>
    <source>
        <strain evidence="9">NBRC 108728</strain>
    </source>
</reference>
<evidence type="ECO:0000256" key="6">
    <source>
        <dbReference type="ARBA" id="ARBA00023225"/>
    </source>
</evidence>
<dbReference type="InterPro" id="IPR051472">
    <property type="entry name" value="T3SS_Stator/FliH"/>
</dbReference>
<dbReference type="InterPro" id="IPR018035">
    <property type="entry name" value="Flagellar_FliH/T3SS_HrpE"/>
</dbReference>
<keyword evidence="4" id="KW-1005">Bacterial flagellum biogenesis</keyword>
<evidence type="ECO:0000256" key="2">
    <source>
        <dbReference type="ARBA" id="ARBA00006602"/>
    </source>
</evidence>
<evidence type="ECO:0000256" key="4">
    <source>
        <dbReference type="ARBA" id="ARBA00022795"/>
    </source>
</evidence>
<organism evidence="8 9">
    <name type="scientific">Frondihabitans sucicola</name>
    <dbReference type="NCBI Taxonomy" id="1268041"/>
    <lineage>
        <taxon>Bacteria</taxon>
        <taxon>Bacillati</taxon>
        <taxon>Actinomycetota</taxon>
        <taxon>Actinomycetes</taxon>
        <taxon>Micrococcales</taxon>
        <taxon>Microbacteriaceae</taxon>
        <taxon>Frondihabitans</taxon>
    </lineage>
</organism>
<evidence type="ECO:0000259" key="7">
    <source>
        <dbReference type="Pfam" id="PF02108"/>
    </source>
</evidence>
<evidence type="ECO:0000256" key="1">
    <source>
        <dbReference type="ARBA" id="ARBA00003041"/>
    </source>
</evidence>
<dbReference type="PANTHER" id="PTHR34982">
    <property type="entry name" value="YOP PROTEINS TRANSLOCATION PROTEIN L"/>
    <property type="match status" value="1"/>
</dbReference>
<keyword evidence="3" id="KW-0813">Transport</keyword>
<evidence type="ECO:0000313" key="9">
    <source>
        <dbReference type="Proteomes" id="UP001321486"/>
    </source>
</evidence>